<evidence type="ECO:0000256" key="13">
    <source>
        <dbReference type="ARBA" id="ARBA00023311"/>
    </source>
</evidence>
<organism evidence="14">
    <name type="scientific">European bat lyssavirus 1</name>
    <dbReference type="NCBI Taxonomy" id="57482"/>
    <lineage>
        <taxon>Viruses</taxon>
        <taxon>Riboviria</taxon>
        <taxon>Orthornavirae</taxon>
        <taxon>Negarnaviricota</taxon>
        <taxon>Haploviricotina</taxon>
        <taxon>Monjiviricetes</taxon>
        <taxon>Mononegavirales</taxon>
        <taxon>Rhabdoviridae</taxon>
        <taxon>Alpharhabdovirinae</taxon>
        <taxon>Lyssavirus</taxon>
        <taxon>Lyssavirus hamburg</taxon>
    </lineage>
</organism>
<evidence type="ECO:0000256" key="1">
    <source>
        <dbReference type="ARBA" id="ARBA00004531"/>
    </source>
</evidence>
<keyword evidence="11" id="KW-0261">Viral envelope protein</keyword>
<dbReference type="GO" id="GO:0039660">
    <property type="term" value="F:structural constituent of virion"/>
    <property type="evidence" value="ECO:0007669"/>
    <property type="project" value="UniProtKB-KW"/>
</dbReference>
<keyword evidence="10" id="KW-1043">Host membrane</keyword>
<keyword evidence="6" id="KW-0945">Host-virus interaction</keyword>
<evidence type="ECO:0000256" key="2">
    <source>
        <dbReference type="ARBA" id="ARBA00004650"/>
    </source>
</evidence>
<dbReference type="Pfam" id="PF04785">
    <property type="entry name" value="Rhabdo_M2"/>
    <property type="match status" value="1"/>
</dbReference>
<proteinExistence type="inferred from homology"/>
<accession>A0A2H4TFA9</accession>
<dbReference type="GO" id="GO:0033645">
    <property type="term" value="C:host cell endomembrane system"/>
    <property type="evidence" value="ECO:0007669"/>
    <property type="project" value="UniProtKB-SubCell"/>
</dbReference>
<protein>
    <recommendedName>
        <fullName evidence="4">Matrix protein</fullName>
    </recommendedName>
</protein>
<keyword evidence="5" id="KW-1187">Viral budding via the host ESCRT complexes</keyword>
<dbReference type="GO" id="GO:0039702">
    <property type="term" value="P:viral budding via host ESCRT complex"/>
    <property type="evidence" value="ECO:0007669"/>
    <property type="project" value="UniProtKB-KW"/>
</dbReference>
<reference evidence="14" key="1">
    <citation type="journal article" date="2017" name="Genome Biol. Evol.">
        <title>Host Genetic Variation Does Not Determine Spatio-Temporal Patterns of European Bat 1 Lyssavirus.</title>
        <authorList>
            <person name="Troupin C."/>
            <person name="Picard-Meyer E."/>
            <person name="Dellicour S."/>
            <person name="Casademont I."/>
            <person name="Kergoat L."/>
            <person name="Lepelletier A."/>
            <person name="Dacheux L."/>
            <person name="Baele G."/>
            <person name="Monchatre-Leroy E."/>
            <person name="Cliquet F."/>
            <person name="Lemey P."/>
            <person name="Bourhy H."/>
        </authorList>
    </citation>
    <scope>NUCLEOTIDE SEQUENCE</scope>
    <source>
        <strain evidence="14">122319</strain>
    </source>
</reference>
<name>A0A2H4TFA9_9RHAB</name>
<comment type="similarity">
    <text evidence="3">Belongs to the lyssavirus matrix protein family.</text>
</comment>
<evidence type="ECO:0000256" key="12">
    <source>
        <dbReference type="ARBA" id="ARBA00023136"/>
    </source>
</evidence>
<keyword evidence="13" id="KW-0468">Viral matrix protein</keyword>
<evidence type="ECO:0000256" key="8">
    <source>
        <dbReference type="ARBA" id="ARBA00022637"/>
    </source>
</evidence>
<evidence type="ECO:0000256" key="9">
    <source>
        <dbReference type="ARBA" id="ARBA00022844"/>
    </source>
</evidence>
<evidence type="ECO:0000256" key="3">
    <source>
        <dbReference type="ARBA" id="ARBA00007784"/>
    </source>
</evidence>
<evidence type="ECO:0000256" key="4">
    <source>
        <dbReference type="ARBA" id="ARBA00017678"/>
    </source>
</evidence>
<evidence type="ECO:0000256" key="5">
    <source>
        <dbReference type="ARBA" id="ARBA00022462"/>
    </source>
</evidence>
<dbReference type="InterPro" id="IPR006870">
    <property type="entry name" value="Rhabdo_M"/>
</dbReference>
<dbReference type="Gene3D" id="3.10.460.20">
    <property type="entry name" value="Rhabdovirus matrix protein M2"/>
    <property type="match status" value="1"/>
</dbReference>
<keyword evidence="8" id="KW-1198">Viral budding</keyword>
<keyword evidence="9" id="KW-0946">Virion</keyword>
<comment type="subcellular location">
    <subcellularLocation>
        <location evidence="1">Host endomembrane system</location>
        <topology evidence="1">Peripheral membrane protein</topology>
    </subcellularLocation>
    <subcellularLocation>
        <location evidence="2">Virion membrane</location>
        <topology evidence="2">Peripheral membrane protein</topology>
    </subcellularLocation>
</comment>
<dbReference type="GO" id="GO:0019031">
    <property type="term" value="C:viral envelope"/>
    <property type="evidence" value="ECO:0007669"/>
    <property type="project" value="UniProtKB-KW"/>
</dbReference>
<evidence type="ECO:0000256" key="11">
    <source>
        <dbReference type="ARBA" id="ARBA00022879"/>
    </source>
</evidence>
<sequence length="212" mass="24096">MKKTCNTTGKMNIIRKIVKSCKDDEMQKPSPVSAPPDDDDLWLPPPEYVPLSEMTGKKNMRNFCINGEIKVCSPNGYSFRIIRHILSSFEGVYSGNRRMIGLVKVVIGLALSGAPVPDGMNWVYKIRRTLIFQWAESSGPLDGEELEYSQEITWDDDSEFVGLQIRVSARQCHIQGRLWCINMNSRACQLWSDMSLKTQQSDEDKNTSLLLE</sequence>
<keyword evidence="7" id="KW-1188">Viral release from host cell</keyword>
<keyword evidence="12" id="KW-0472">Membrane</keyword>
<dbReference type="InterPro" id="IPR038617">
    <property type="entry name" value="Rhabdovirus_M_sf"/>
</dbReference>
<evidence type="ECO:0000256" key="6">
    <source>
        <dbReference type="ARBA" id="ARBA00022581"/>
    </source>
</evidence>
<evidence type="ECO:0000256" key="7">
    <source>
        <dbReference type="ARBA" id="ARBA00022612"/>
    </source>
</evidence>
<evidence type="ECO:0000313" key="14">
    <source>
        <dbReference type="EMBL" id="ATY74714.1"/>
    </source>
</evidence>
<dbReference type="EMBL" id="MF187820">
    <property type="protein sequence ID" value="ATY74714.1"/>
    <property type="molecule type" value="Viral_cRNA"/>
</dbReference>
<dbReference type="GO" id="GO:0055036">
    <property type="term" value="C:virion membrane"/>
    <property type="evidence" value="ECO:0007669"/>
    <property type="project" value="UniProtKB-SubCell"/>
</dbReference>
<evidence type="ECO:0000256" key="10">
    <source>
        <dbReference type="ARBA" id="ARBA00022870"/>
    </source>
</evidence>